<keyword evidence="4 7" id="KW-0418">Kinase</keyword>
<keyword evidence="5" id="KW-0067">ATP-binding</keyword>
<evidence type="ECO:0000256" key="2">
    <source>
        <dbReference type="ARBA" id="ARBA00022679"/>
    </source>
</evidence>
<dbReference type="Pfam" id="PF03630">
    <property type="entry name" value="Fumble"/>
    <property type="match status" value="1"/>
</dbReference>
<dbReference type="Gene3D" id="3.30.420.40">
    <property type="match status" value="1"/>
</dbReference>
<sequence length="284" mass="31922">MARKIDINQLGKERVLMTECIGIDAGGTLIKVVYKERDEHLYQTFLSNEVEKLVKWINEWHPNAKLKITGGKQENISKLLHNPYELIDEFEATTIGIKEVLKRADLYLPEKYLLVNVGTGTSIHSVLGKNSERLGGSGIGGGTLMGLSYLLTRQKQFEEIMLLAEKGKRTGIDLKVRDIYEGDRSPINGDLTASNFGFLERMTGEELQEDILACLVGMISEAVLMIAMPFARAIESSTIVFIGSTFHNNALFKKQLQRFEYLFELKLHFPFNGQYSGAHGALLY</sequence>
<gene>
    <name evidence="7" type="ORF">QO000_003458</name>
</gene>
<dbReference type="CDD" id="cd24085">
    <property type="entry name" value="ASKHA_NBD_PanK-II_bac"/>
    <property type="match status" value="1"/>
</dbReference>
<evidence type="ECO:0000256" key="3">
    <source>
        <dbReference type="ARBA" id="ARBA00022741"/>
    </source>
</evidence>
<dbReference type="Proteomes" id="UP001226720">
    <property type="component" value="Unassembled WGS sequence"/>
</dbReference>
<keyword evidence="3" id="KW-0547">Nucleotide-binding</keyword>
<dbReference type="SUPFAM" id="SSF53067">
    <property type="entry name" value="Actin-like ATPase domain"/>
    <property type="match status" value="1"/>
</dbReference>
<dbReference type="GO" id="GO:0004594">
    <property type="term" value="F:pantothenate kinase activity"/>
    <property type="evidence" value="ECO:0007669"/>
    <property type="project" value="UniProtKB-EC"/>
</dbReference>
<dbReference type="PANTHER" id="PTHR12280:SF20">
    <property type="entry name" value="4'-PHOSPHOPANTETHEINE PHOSPHATASE"/>
    <property type="match status" value="1"/>
</dbReference>
<dbReference type="PANTHER" id="PTHR12280">
    <property type="entry name" value="PANTOTHENATE KINASE"/>
    <property type="match status" value="1"/>
</dbReference>
<dbReference type="NCBIfam" id="NF009842">
    <property type="entry name" value="PRK13317.1"/>
    <property type="match status" value="1"/>
</dbReference>
<evidence type="ECO:0000256" key="6">
    <source>
        <dbReference type="ARBA" id="ARBA00022993"/>
    </source>
</evidence>
<reference evidence="7" key="1">
    <citation type="submission" date="2023-07" db="EMBL/GenBank/DDBJ databases">
        <title>Genomic Encyclopedia of Type Strains, Phase IV (KMG-IV): sequencing the most valuable type-strain genomes for metagenomic binning, comparative biology and taxonomic classification.</title>
        <authorList>
            <person name="Goeker M."/>
        </authorList>
    </citation>
    <scope>NUCLEOTIDE SEQUENCE [LARGE SCALE GENOMIC DNA]</scope>
    <source>
        <strain evidence="7">JSM 076093</strain>
    </source>
</reference>
<dbReference type="EC" id="2.7.1.33" evidence="7"/>
<dbReference type="InterPro" id="IPR043129">
    <property type="entry name" value="ATPase_NBD"/>
</dbReference>
<evidence type="ECO:0000313" key="7">
    <source>
        <dbReference type="EMBL" id="MDQ0484474.1"/>
    </source>
</evidence>
<evidence type="ECO:0000256" key="1">
    <source>
        <dbReference type="ARBA" id="ARBA00022490"/>
    </source>
</evidence>
<proteinExistence type="predicted"/>
<comment type="caution">
    <text evidence="7">The sequence shown here is derived from an EMBL/GenBank/DDBJ whole genome shotgun (WGS) entry which is preliminary data.</text>
</comment>
<keyword evidence="1" id="KW-0963">Cytoplasm</keyword>
<keyword evidence="6" id="KW-0173">Coenzyme A biosynthesis</keyword>
<evidence type="ECO:0000313" key="8">
    <source>
        <dbReference type="Proteomes" id="UP001226720"/>
    </source>
</evidence>
<dbReference type="InterPro" id="IPR004567">
    <property type="entry name" value="Type_II_PanK"/>
</dbReference>
<name>A0ABU0K555_9BACL</name>
<keyword evidence="2 7" id="KW-0808">Transferase</keyword>
<accession>A0ABU0K555</accession>
<dbReference type="EMBL" id="JAUSWM010000008">
    <property type="protein sequence ID" value="MDQ0484474.1"/>
    <property type="molecule type" value="Genomic_DNA"/>
</dbReference>
<organism evidence="7 8">
    <name type="scientific">Guptibacillus hwajinpoensis</name>
    <dbReference type="NCBI Taxonomy" id="208199"/>
    <lineage>
        <taxon>Bacteria</taxon>
        <taxon>Bacillati</taxon>
        <taxon>Bacillota</taxon>
        <taxon>Bacilli</taxon>
        <taxon>Bacillales</taxon>
        <taxon>Guptibacillaceae</taxon>
        <taxon>Guptibacillus</taxon>
    </lineage>
</organism>
<protein>
    <submittedName>
        <fullName evidence="7">Type II pantothenate kinase</fullName>
        <ecNumber evidence="7">2.7.1.33</ecNumber>
    </submittedName>
</protein>
<dbReference type="GeneID" id="301327051"/>
<keyword evidence="8" id="KW-1185">Reference proteome</keyword>
<evidence type="ECO:0000256" key="5">
    <source>
        <dbReference type="ARBA" id="ARBA00022840"/>
    </source>
</evidence>
<dbReference type="PIRSF" id="PIRSF036940">
    <property type="entry name" value="PanK_bac_aCoA"/>
    <property type="match status" value="1"/>
</dbReference>
<dbReference type="RefSeq" id="WP_301551533.1">
    <property type="nucleotide sequence ID" value="NZ_JAQRMZ010000004.1"/>
</dbReference>
<evidence type="ECO:0000256" key="4">
    <source>
        <dbReference type="ARBA" id="ARBA00022777"/>
    </source>
</evidence>
<dbReference type="InterPro" id="IPR011602">
    <property type="entry name" value="Type_II_PanK_bac"/>
</dbReference>